<dbReference type="eggNOG" id="ENOG502ZBY0">
    <property type="taxonomic scope" value="Bacteria"/>
</dbReference>
<organism evidence="1 2">
    <name type="scientific">Candidatus Protofrankia datiscae</name>
    <dbReference type="NCBI Taxonomy" id="2716812"/>
    <lineage>
        <taxon>Bacteria</taxon>
        <taxon>Bacillati</taxon>
        <taxon>Actinomycetota</taxon>
        <taxon>Actinomycetes</taxon>
        <taxon>Frankiales</taxon>
        <taxon>Frankiaceae</taxon>
        <taxon>Protofrankia</taxon>
    </lineage>
</organism>
<dbReference type="HOGENOM" id="CLU_1088829_0_0_11"/>
<reference evidence="1 2" key="1">
    <citation type="submission" date="2011-05" db="EMBL/GenBank/DDBJ databases">
        <title>Complete sequence of chromosome of Frankia symbiont of Datisca glomerata.</title>
        <authorList>
            <consortium name="US DOE Joint Genome Institute"/>
            <person name="Lucas S."/>
            <person name="Han J."/>
            <person name="Lapidus A."/>
            <person name="Cheng J.-F."/>
            <person name="Goodwin L."/>
            <person name="Pitluck S."/>
            <person name="Peters L."/>
            <person name="Mikhailova N."/>
            <person name="Chertkov O."/>
            <person name="Teshima H."/>
            <person name="Han C."/>
            <person name="Tapia R."/>
            <person name="Land M."/>
            <person name="Hauser L."/>
            <person name="Kyrpides N."/>
            <person name="Ivanova N."/>
            <person name="Pagani I."/>
            <person name="Berry A."/>
            <person name="Pawlowski K."/>
            <person name="Persson T."/>
            <person name="Vanden Heuvel B."/>
            <person name="Benson D."/>
            <person name="Woyke T."/>
        </authorList>
    </citation>
    <scope>NUCLEOTIDE SEQUENCE [LARGE SCALE GENOMIC DNA]</scope>
    <source>
        <strain evidence="2">4085684</strain>
    </source>
</reference>
<dbReference type="EMBL" id="CP002801">
    <property type="protein sequence ID" value="AEH11015.1"/>
    <property type="molecule type" value="Genomic_DNA"/>
</dbReference>
<proteinExistence type="predicted"/>
<dbReference type="KEGG" id="fsy:FsymDg_3738"/>
<dbReference type="Proteomes" id="UP000001549">
    <property type="component" value="Chromosome"/>
</dbReference>
<dbReference type="AlphaFoldDB" id="F8AVN7"/>
<protein>
    <submittedName>
        <fullName evidence="1">Uncharacterized protein</fullName>
    </submittedName>
</protein>
<name>F8AVN7_9ACTN</name>
<dbReference type="RefSeq" id="WP_013874895.1">
    <property type="nucleotide sequence ID" value="NC_015656.1"/>
</dbReference>
<sequence length="255" mass="28225">MIATKPDNANTFSAEMTEPFTPSWNRIPGITVDGTTVTVDPDRYFFRRSTSPVWMLVDWDLVIERLLSAEETEQSAVEQQTLEFVRAYGQRASDPAQVLRTADRVYHHLFSAERLDDPDLSNVSVTDVRILRESATLAALNRVELSGEITDIGPAWFFPATARVVYDLDADGAERVDDLYHGGFFNEYRRVEAVKAHAALGGRLVHGCQSSANMSGGAVVPFGVDLDRFRADLSAFKRSWITSILNLATGQPAPA</sequence>
<accession>F8AVN7</accession>
<gene>
    <name evidence="1" type="ordered locus">FsymDg_3738</name>
</gene>
<dbReference type="STRING" id="656024.FsymDg_3738"/>
<evidence type="ECO:0000313" key="1">
    <source>
        <dbReference type="EMBL" id="AEH11015.1"/>
    </source>
</evidence>
<evidence type="ECO:0000313" key="2">
    <source>
        <dbReference type="Proteomes" id="UP000001549"/>
    </source>
</evidence>
<keyword evidence="2" id="KW-1185">Reference proteome</keyword>